<reference evidence="1" key="1">
    <citation type="submission" date="2021-02" db="EMBL/GenBank/DDBJ databases">
        <authorList>
            <person name="Nowell W R."/>
        </authorList>
    </citation>
    <scope>NUCLEOTIDE SEQUENCE</scope>
    <source>
        <strain evidence="1">Ploen Becks lab</strain>
    </source>
</reference>
<gene>
    <name evidence="1" type="ORF">OXX778_LOCUS11091</name>
</gene>
<comment type="caution">
    <text evidence="1">The sequence shown here is derived from an EMBL/GenBank/DDBJ whole genome shotgun (WGS) entry which is preliminary data.</text>
</comment>
<accession>A0A813Z7U5</accession>
<dbReference type="SUPFAM" id="SSF54236">
    <property type="entry name" value="Ubiquitin-like"/>
    <property type="match status" value="1"/>
</dbReference>
<evidence type="ECO:0000313" key="1">
    <source>
        <dbReference type="EMBL" id="CAF0894684.1"/>
    </source>
</evidence>
<dbReference type="OrthoDB" id="10034447at2759"/>
<proteinExistence type="predicted"/>
<dbReference type="Gene3D" id="3.10.20.90">
    <property type="entry name" value="Phosphatidylinositol 3-kinase Catalytic Subunit, Chain A, domain 1"/>
    <property type="match status" value="1"/>
</dbReference>
<dbReference type="EMBL" id="CAJNOC010001836">
    <property type="protein sequence ID" value="CAF0894684.1"/>
    <property type="molecule type" value="Genomic_DNA"/>
</dbReference>
<evidence type="ECO:0000313" key="2">
    <source>
        <dbReference type="Proteomes" id="UP000663879"/>
    </source>
</evidence>
<evidence type="ECO:0008006" key="3">
    <source>
        <dbReference type="Google" id="ProtNLM"/>
    </source>
</evidence>
<protein>
    <recommendedName>
        <fullName evidence="3">Ras-associating domain-containing protein</fullName>
    </recommendedName>
</protein>
<sequence>MDNKKLRSKKIDKISIKVNGHDRYATGLSKTTTIDEIKYAMLSVSDPKFRVEDIDNYGIFEKFQGNERLLDGGQKIYKIINFWKSLPGTPLPEVKFVIKKKKNFKKFFPYNNKIDQSDDYINFLQDIKETSTNYDSDNEVYIDNPYINIKKSLIDLVKKQNELIDSQLKNLSSEQNGSNELEDDLKCKKLRTRIIDSIQLELKQTEKIEYLYDSLKQINEIIELKKEFIRGLENDLREEHNDEFTEIQILCEPKKVEIPVVYSSVSTSSVFTSISTTSIANEENYLIEKKTSNNIQKIKSKNYSDSDMIDSWSISEDSNSTPLETLV</sequence>
<dbReference type="InterPro" id="IPR029071">
    <property type="entry name" value="Ubiquitin-like_domsf"/>
</dbReference>
<dbReference type="Proteomes" id="UP000663879">
    <property type="component" value="Unassembled WGS sequence"/>
</dbReference>
<name>A0A813Z7U5_9BILA</name>
<dbReference type="AlphaFoldDB" id="A0A813Z7U5"/>
<keyword evidence="2" id="KW-1185">Reference proteome</keyword>
<organism evidence="1 2">
    <name type="scientific">Brachionus calyciflorus</name>
    <dbReference type="NCBI Taxonomy" id="104777"/>
    <lineage>
        <taxon>Eukaryota</taxon>
        <taxon>Metazoa</taxon>
        <taxon>Spiralia</taxon>
        <taxon>Gnathifera</taxon>
        <taxon>Rotifera</taxon>
        <taxon>Eurotatoria</taxon>
        <taxon>Monogononta</taxon>
        <taxon>Pseudotrocha</taxon>
        <taxon>Ploima</taxon>
        <taxon>Brachionidae</taxon>
        <taxon>Brachionus</taxon>
    </lineage>
</organism>